<feature type="region of interest" description="Disordered" evidence="1">
    <location>
        <begin position="1"/>
        <end position="56"/>
    </location>
</feature>
<accession>A0A8J9YMS6</accession>
<evidence type="ECO:0000313" key="2">
    <source>
        <dbReference type="EMBL" id="CAH1229490.1"/>
    </source>
</evidence>
<dbReference type="Proteomes" id="UP000838412">
    <property type="component" value="Chromosome 1"/>
</dbReference>
<keyword evidence="3" id="KW-1185">Reference proteome</keyword>
<feature type="compositionally biased region" description="Basic residues" evidence="1">
    <location>
        <begin position="94"/>
        <end position="116"/>
    </location>
</feature>
<gene>
    <name evidence="2" type="primary">Hypp237</name>
    <name evidence="2" type="ORF">BLAG_LOCUS833</name>
</gene>
<protein>
    <submittedName>
        <fullName evidence="2">Hypp237 protein</fullName>
    </submittedName>
</protein>
<feature type="compositionally biased region" description="Polar residues" evidence="1">
    <location>
        <begin position="1"/>
        <end position="11"/>
    </location>
</feature>
<evidence type="ECO:0000256" key="1">
    <source>
        <dbReference type="SAM" id="MobiDB-lite"/>
    </source>
</evidence>
<sequence>MATSPESTSGLKRNIFTSPRSHSSATTTATATPREQTPDRSNSTPPASRLRSGGGFRALARGIMNMQSLASGAAARRLARKDSADSLKSTSSKTPHHSTHRHHGHRRGKRHHATAE</sequence>
<evidence type="ECO:0000313" key="3">
    <source>
        <dbReference type="Proteomes" id="UP000838412"/>
    </source>
</evidence>
<feature type="region of interest" description="Disordered" evidence="1">
    <location>
        <begin position="71"/>
        <end position="116"/>
    </location>
</feature>
<dbReference type="AlphaFoldDB" id="A0A8J9YMS6"/>
<dbReference type="EMBL" id="OV696686">
    <property type="protein sequence ID" value="CAH1229490.1"/>
    <property type="molecule type" value="Genomic_DNA"/>
</dbReference>
<feature type="compositionally biased region" description="Low complexity" evidence="1">
    <location>
        <begin position="17"/>
        <end position="34"/>
    </location>
</feature>
<proteinExistence type="predicted"/>
<reference evidence="2" key="1">
    <citation type="submission" date="2022-01" db="EMBL/GenBank/DDBJ databases">
        <authorList>
            <person name="Braso-Vives M."/>
        </authorList>
    </citation>
    <scope>NUCLEOTIDE SEQUENCE</scope>
</reference>
<organism evidence="2 3">
    <name type="scientific">Branchiostoma lanceolatum</name>
    <name type="common">Common lancelet</name>
    <name type="synonym">Amphioxus lanceolatum</name>
    <dbReference type="NCBI Taxonomy" id="7740"/>
    <lineage>
        <taxon>Eukaryota</taxon>
        <taxon>Metazoa</taxon>
        <taxon>Chordata</taxon>
        <taxon>Cephalochordata</taxon>
        <taxon>Leptocardii</taxon>
        <taxon>Amphioxiformes</taxon>
        <taxon>Branchiostomatidae</taxon>
        <taxon>Branchiostoma</taxon>
    </lineage>
</organism>
<name>A0A8J9YMS6_BRALA</name>